<dbReference type="GO" id="GO:0015035">
    <property type="term" value="F:protein-disulfide reductase activity"/>
    <property type="evidence" value="ECO:0007669"/>
    <property type="project" value="TreeGrafter"/>
</dbReference>
<evidence type="ECO:0000259" key="1">
    <source>
        <dbReference type="PROSITE" id="PS51352"/>
    </source>
</evidence>
<dbReference type="PROSITE" id="PS51352">
    <property type="entry name" value="THIOREDOXIN_2"/>
    <property type="match status" value="1"/>
</dbReference>
<dbReference type="GO" id="GO:0005829">
    <property type="term" value="C:cytosol"/>
    <property type="evidence" value="ECO:0007669"/>
    <property type="project" value="TreeGrafter"/>
</dbReference>
<dbReference type="CDD" id="cd02947">
    <property type="entry name" value="TRX_family"/>
    <property type="match status" value="1"/>
</dbReference>
<dbReference type="AlphaFoldDB" id="A0A9D1FHM6"/>
<evidence type="ECO:0000313" key="2">
    <source>
        <dbReference type="EMBL" id="HIS73894.1"/>
    </source>
</evidence>
<evidence type="ECO:0000313" key="3">
    <source>
        <dbReference type="Proteomes" id="UP000886865"/>
    </source>
</evidence>
<sequence length="132" mass="15093">MKNWIIVLLVFAIPLGLYAYLESNSQSTVAKEEVSMNNTQKPRVIKFYSPMCSDCKKISNEMVGVVEDYKDAVTFEEINVSEQTDKNKALIKKYKITLVPTLVFESKDGKTFKKVEGFIEDDEIENNIVNIK</sequence>
<dbReference type="SUPFAM" id="SSF52833">
    <property type="entry name" value="Thioredoxin-like"/>
    <property type="match status" value="1"/>
</dbReference>
<dbReference type="GO" id="GO:0045454">
    <property type="term" value="P:cell redox homeostasis"/>
    <property type="evidence" value="ECO:0007669"/>
    <property type="project" value="TreeGrafter"/>
</dbReference>
<reference evidence="2" key="2">
    <citation type="journal article" date="2021" name="PeerJ">
        <title>Extensive microbial diversity within the chicken gut microbiome revealed by metagenomics and culture.</title>
        <authorList>
            <person name="Gilroy R."/>
            <person name="Ravi A."/>
            <person name="Getino M."/>
            <person name="Pursley I."/>
            <person name="Horton D.L."/>
            <person name="Alikhan N.F."/>
            <person name="Baker D."/>
            <person name="Gharbi K."/>
            <person name="Hall N."/>
            <person name="Watson M."/>
            <person name="Adriaenssens E.M."/>
            <person name="Foster-Nyarko E."/>
            <person name="Jarju S."/>
            <person name="Secka A."/>
            <person name="Antonio M."/>
            <person name="Oren A."/>
            <person name="Chaudhuri R.R."/>
            <person name="La Ragione R."/>
            <person name="Hildebrand F."/>
            <person name="Pallen M.J."/>
        </authorList>
    </citation>
    <scope>NUCLEOTIDE SEQUENCE</scope>
    <source>
        <strain evidence="2">CHK152-2871</strain>
    </source>
</reference>
<dbReference type="InterPro" id="IPR013766">
    <property type="entry name" value="Thioredoxin_domain"/>
</dbReference>
<dbReference type="Gene3D" id="3.40.30.10">
    <property type="entry name" value="Glutaredoxin"/>
    <property type="match status" value="1"/>
</dbReference>
<dbReference type="Pfam" id="PF00085">
    <property type="entry name" value="Thioredoxin"/>
    <property type="match status" value="1"/>
</dbReference>
<proteinExistence type="predicted"/>
<dbReference type="PANTHER" id="PTHR45663">
    <property type="entry name" value="GEO12009P1"/>
    <property type="match status" value="1"/>
</dbReference>
<protein>
    <submittedName>
        <fullName evidence="2">Thioredoxin family protein</fullName>
    </submittedName>
</protein>
<comment type="caution">
    <text evidence="2">The sequence shown here is derived from an EMBL/GenBank/DDBJ whole genome shotgun (WGS) entry which is preliminary data.</text>
</comment>
<dbReference type="InterPro" id="IPR036249">
    <property type="entry name" value="Thioredoxin-like_sf"/>
</dbReference>
<dbReference type="Proteomes" id="UP000886865">
    <property type="component" value="Unassembled WGS sequence"/>
</dbReference>
<gene>
    <name evidence="2" type="ORF">IAA86_02610</name>
</gene>
<name>A0A9D1FHM6_9BACT</name>
<accession>A0A9D1FHM6</accession>
<reference evidence="2" key="1">
    <citation type="submission" date="2020-10" db="EMBL/GenBank/DDBJ databases">
        <authorList>
            <person name="Gilroy R."/>
        </authorList>
    </citation>
    <scope>NUCLEOTIDE SEQUENCE</scope>
    <source>
        <strain evidence="2">CHK152-2871</strain>
    </source>
</reference>
<dbReference type="EMBL" id="DVJQ01000023">
    <property type="protein sequence ID" value="HIS73894.1"/>
    <property type="molecule type" value="Genomic_DNA"/>
</dbReference>
<organism evidence="2 3">
    <name type="scientific">Candidatus Galligastranaerophilus intestinavium</name>
    <dbReference type="NCBI Taxonomy" id="2840836"/>
    <lineage>
        <taxon>Bacteria</taxon>
        <taxon>Candidatus Galligastranaerophilus</taxon>
    </lineage>
</organism>
<feature type="domain" description="Thioredoxin" evidence="1">
    <location>
        <begin position="15"/>
        <end position="132"/>
    </location>
</feature>
<dbReference type="PANTHER" id="PTHR45663:SF11">
    <property type="entry name" value="GEO12009P1"/>
    <property type="match status" value="1"/>
</dbReference>